<dbReference type="AlphaFoldDB" id="H0QUH6"/>
<proteinExistence type="predicted"/>
<gene>
    <name evidence="1" type="ORF">GOEFS_003_00010</name>
</gene>
<dbReference type="Proteomes" id="UP000035034">
    <property type="component" value="Unassembled WGS sequence"/>
</dbReference>
<keyword evidence="2" id="KW-1185">Reference proteome</keyword>
<accession>H0QUH6</accession>
<comment type="caution">
    <text evidence="1">The sequence shown here is derived from an EMBL/GenBank/DDBJ whole genome shotgun (WGS) entry which is preliminary data.</text>
</comment>
<name>H0QUH6_9ACTN</name>
<dbReference type="OrthoDB" id="4463870at2"/>
<dbReference type="RefSeq" id="WP_007315815.1">
    <property type="nucleotide sequence ID" value="NZ_BAEH01000003.1"/>
</dbReference>
<organism evidence="1 2">
    <name type="scientific">Gordonia effusa NBRC 100432</name>
    <dbReference type="NCBI Taxonomy" id="1077974"/>
    <lineage>
        <taxon>Bacteria</taxon>
        <taxon>Bacillati</taxon>
        <taxon>Actinomycetota</taxon>
        <taxon>Actinomycetes</taxon>
        <taxon>Mycobacteriales</taxon>
        <taxon>Gordoniaceae</taxon>
        <taxon>Gordonia</taxon>
    </lineage>
</organism>
<evidence type="ECO:0000313" key="1">
    <source>
        <dbReference type="EMBL" id="GAB16477.1"/>
    </source>
</evidence>
<reference evidence="1 2" key="1">
    <citation type="submission" date="2011-12" db="EMBL/GenBank/DDBJ databases">
        <title>Whole genome shotgun sequence of Gordonia effusa NBRC 100432.</title>
        <authorList>
            <person name="Yoshida I."/>
            <person name="Takarada H."/>
            <person name="Hosoyama A."/>
            <person name="Tsuchikane K."/>
            <person name="Katsumata H."/>
            <person name="Yamazaki S."/>
            <person name="Fujita N."/>
        </authorList>
    </citation>
    <scope>NUCLEOTIDE SEQUENCE [LARGE SCALE GENOMIC DNA]</scope>
    <source>
        <strain evidence="1 2">NBRC 100432</strain>
    </source>
</reference>
<dbReference type="EMBL" id="BAEH01000003">
    <property type="protein sequence ID" value="GAB16477.1"/>
    <property type="molecule type" value="Genomic_DNA"/>
</dbReference>
<evidence type="ECO:0000313" key="2">
    <source>
        <dbReference type="Proteomes" id="UP000035034"/>
    </source>
</evidence>
<sequence length="84" mass="8909">MDLDATDSSESSVDSPLGIGVRITVTADRDVHGLGGIIVDDYGPFPAEVGTLYSDDFPLPRQYAIQLDNGLVAFCNASDLSMDD</sequence>
<protein>
    <submittedName>
        <fullName evidence="1">Uncharacterized protein</fullName>
    </submittedName>
</protein>